<evidence type="ECO:0000313" key="1">
    <source>
        <dbReference type="EMBL" id="QJA83844.1"/>
    </source>
</evidence>
<organism evidence="1">
    <name type="scientific">viral metagenome</name>
    <dbReference type="NCBI Taxonomy" id="1070528"/>
    <lineage>
        <taxon>unclassified sequences</taxon>
        <taxon>metagenomes</taxon>
        <taxon>organismal metagenomes</taxon>
    </lineage>
</organism>
<accession>A0A6M3KQS5</accession>
<gene>
    <name evidence="1" type="ORF">MM415A00250_0022</name>
</gene>
<protein>
    <submittedName>
        <fullName evidence="1">Uncharacterized protein</fullName>
    </submittedName>
</protein>
<name>A0A6M3KQS5_9ZZZZ</name>
<proteinExistence type="predicted"/>
<dbReference type="EMBL" id="MT142519">
    <property type="protein sequence ID" value="QJA83844.1"/>
    <property type="molecule type" value="Genomic_DNA"/>
</dbReference>
<reference evidence="1" key="1">
    <citation type="submission" date="2020-03" db="EMBL/GenBank/DDBJ databases">
        <title>The deep terrestrial virosphere.</title>
        <authorList>
            <person name="Holmfeldt K."/>
            <person name="Nilsson E."/>
            <person name="Simone D."/>
            <person name="Lopez-Fernandez M."/>
            <person name="Wu X."/>
            <person name="de Brujin I."/>
            <person name="Lundin D."/>
            <person name="Andersson A."/>
            <person name="Bertilsson S."/>
            <person name="Dopson M."/>
        </authorList>
    </citation>
    <scope>NUCLEOTIDE SEQUENCE</scope>
    <source>
        <strain evidence="1">MM415A00250</strain>
    </source>
</reference>
<dbReference type="AlphaFoldDB" id="A0A6M3KQS5"/>
<sequence>MEGKNRPHPEKLGTEMVRPEVGVELGGKVRRLRMDLNAMCCFQEVTGKNLFDSEVASSISRGMTPADLRALLWACLVHEDKKLTIEQVGGWIGSDNMLEVAQGLSGAFANSMPPPEDTDPKG</sequence>